<dbReference type="RefSeq" id="WP_227588978.1">
    <property type="nucleotide sequence ID" value="NZ_JAJEQQ010000023.1"/>
</dbReference>
<keyword evidence="2" id="KW-1185">Reference proteome</keyword>
<accession>A0AAW4W9M7</accession>
<name>A0AAW4W9M7_9FIRM</name>
<sequence length="74" mass="8803">MKVKVGPRMYQMSKKRYRELLEVARQQVLPIGVYAIEKSDYAELRNDHCVSVTKLKATVREFRQQGFKVHYNSR</sequence>
<gene>
    <name evidence="1" type="ORF">LKD40_13115</name>
</gene>
<protein>
    <submittedName>
        <fullName evidence="1">Uncharacterized protein</fullName>
    </submittedName>
</protein>
<evidence type="ECO:0000313" key="1">
    <source>
        <dbReference type="EMBL" id="MCC2228733.1"/>
    </source>
</evidence>
<organism evidence="1 2">
    <name type="scientific">Blautia fusiformis</name>
    <dbReference type="NCBI Taxonomy" id="2881264"/>
    <lineage>
        <taxon>Bacteria</taxon>
        <taxon>Bacillati</taxon>
        <taxon>Bacillota</taxon>
        <taxon>Clostridia</taxon>
        <taxon>Lachnospirales</taxon>
        <taxon>Lachnospiraceae</taxon>
        <taxon>Blautia</taxon>
    </lineage>
</organism>
<dbReference type="Proteomes" id="UP001198612">
    <property type="component" value="Unassembled WGS sequence"/>
</dbReference>
<proteinExistence type="predicted"/>
<dbReference type="EMBL" id="JAJEQQ010000023">
    <property type="protein sequence ID" value="MCC2228733.1"/>
    <property type="molecule type" value="Genomic_DNA"/>
</dbReference>
<reference evidence="1 2" key="1">
    <citation type="submission" date="2021-10" db="EMBL/GenBank/DDBJ databases">
        <title>Anaerobic single-cell dispensing facilitates the cultivation of human gut bacteria.</title>
        <authorList>
            <person name="Afrizal A."/>
        </authorList>
    </citation>
    <scope>NUCLEOTIDE SEQUENCE [LARGE SCALE GENOMIC DNA]</scope>
    <source>
        <strain evidence="1 2">CLA-AA-H217</strain>
    </source>
</reference>
<evidence type="ECO:0000313" key="2">
    <source>
        <dbReference type="Proteomes" id="UP001198612"/>
    </source>
</evidence>
<comment type="caution">
    <text evidence="1">The sequence shown here is derived from an EMBL/GenBank/DDBJ whole genome shotgun (WGS) entry which is preliminary data.</text>
</comment>
<dbReference type="AlphaFoldDB" id="A0AAW4W9M7"/>